<reference evidence="3" key="1">
    <citation type="journal article" date="2019" name="Int. J. Syst. Evol. Microbiol.">
        <title>The Global Catalogue of Microorganisms (GCM) 10K type strain sequencing project: providing services to taxonomists for standard genome sequencing and annotation.</title>
        <authorList>
            <consortium name="The Broad Institute Genomics Platform"/>
            <consortium name="The Broad Institute Genome Sequencing Center for Infectious Disease"/>
            <person name="Wu L."/>
            <person name="Ma J."/>
        </authorList>
    </citation>
    <scope>NUCLEOTIDE SEQUENCE [LARGE SCALE GENOMIC DNA]</scope>
    <source>
        <strain evidence="3">CGMCC 1.3240</strain>
    </source>
</reference>
<comment type="caution">
    <text evidence="2">The sequence shown here is derived from an EMBL/GenBank/DDBJ whole genome shotgun (WGS) entry which is preliminary data.</text>
</comment>
<sequence length="203" mass="22485">MEEQKPKRPIFTPIVLILLTFSLIGNVFLFTKMIQSNQDKLAERGYAVMDAVPQTKLHIDQVLAGVQELMGSDEIGKRLAAKSALGAAFHQKPKLVRLIDEAAIVNDKPFEAKKRDAAAFLDQVEASLQSLGNHDGSLTASERAYLQQISDVYMKLKAAVQSLNYKTVNRTTALTVLVDPKWVDASSRMLAVMNEPDQLSFKP</sequence>
<feature type="transmembrane region" description="Helical" evidence="1">
    <location>
        <begin position="12"/>
        <end position="31"/>
    </location>
</feature>
<gene>
    <name evidence="2" type="ORF">ACFPYJ_22075</name>
</gene>
<evidence type="ECO:0000313" key="3">
    <source>
        <dbReference type="Proteomes" id="UP001596047"/>
    </source>
</evidence>
<proteinExistence type="predicted"/>
<name>A0ABW0W4S2_9BACL</name>
<keyword evidence="3" id="KW-1185">Reference proteome</keyword>
<evidence type="ECO:0000313" key="2">
    <source>
        <dbReference type="EMBL" id="MFC5651754.1"/>
    </source>
</evidence>
<dbReference type="EMBL" id="JBHSOW010000080">
    <property type="protein sequence ID" value="MFC5651754.1"/>
    <property type="molecule type" value="Genomic_DNA"/>
</dbReference>
<keyword evidence="1" id="KW-0812">Transmembrane</keyword>
<evidence type="ECO:0000256" key="1">
    <source>
        <dbReference type="SAM" id="Phobius"/>
    </source>
</evidence>
<evidence type="ECO:0008006" key="4">
    <source>
        <dbReference type="Google" id="ProtNLM"/>
    </source>
</evidence>
<dbReference type="Proteomes" id="UP001596047">
    <property type="component" value="Unassembled WGS sequence"/>
</dbReference>
<keyword evidence="1" id="KW-0472">Membrane</keyword>
<dbReference type="RefSeq" id="WP_379190382.1">
    <property type="nucleotide sequence ID" value="NZ_JBHSOW010000080.1"/>
</dbReference>
<keyword evidence="1" id="KW-1133">Transmembrane helix</keyword>
<accession>A0ABW0W4S2</accession>
<protein>
    <recommendedName>
        <fullName evidence="4">Chemotaxis methyl-accepting receptor HlyB-like 4HB MCP domain-containing protein</fullName>
    </recommendedName>
</protein>
<organism evidence="2 3">
    <name type="scientific">Paenibacillus solisilvae</name>
    <dbReference type="NCBI Taxonomy" id="2486751"/>
    <lineage>
        <taxon>Bacteria</taxon>
        <taxon>Bacillati</taxon>
        <taxon>Bacillota</taxon>
        <taxon>Bacilli</taxon>
        <taxon>Bacillales</taxon>
        <taxon>Paenibacillaceae</taxon>
        <taxon>Paenibacillus</taxon>
    </lineage>
</organism>